<dbReference type="EMBL" id="NHYE01005628">
    <property type="protein sequence ID" value="PPQ66546.1"/>
    <property type="molecule type" value="Genomic_DNA"/>
</dbReference>
<sequence>MGIFGDYDVSNTHHFFALVIIVIDNQTLRHPYAALPPPYHQITTYRPTDELLSPYWLTILLAARRSPASTACLLLLKSMTLDRLYSLAPLLPYHPLSALIPPRSRKSPSSNRLNRTTRHPTTQPHATQPAHINETHYTTFS</sequence>
<keyword evidence="3" id="KW-1185">Reference proteome</keyword>
<evidence type="ECO:0000313" key="2">
    <source>
        <dbReference type="EMBL" id="PPQ66546.1"/>
    </source>
</evidence>
<organism evidence="2 3">
    <name type="scientific">Gymnopilus dilepis</name>
    <dbReference type="NCBI Taxonomy" id="231916"/>
    <lineage>
        <taxon>Eukaryota</taxon>
        <taxon>Fungi</taxon>
        <taxon>Dikarya</taxon>
        <taxon>Basidiomycota</taxon>
        <taxon>Agaricomycotina</taxon>
        <taxon>Agaricomycetes</taxon>
        <taxon>Agaricomycetidae</taxon>
        <taxon>Agaricales</taxon>
        <taxon>Agaricineae</taxon>
        <taxon>Hymenogastraceae</taxon>
        <taxon>Gymnopilus</taxon>
    </lineage>
</organism>
<proteinExistence type="predicted"/>
<protein>
    <submittedName>
        <fullName evidence="2">Uncharacterized protein</fullName>
    </submittedName>
</protein>
<feature type="region of interest" description="Disordered" evidence="1">
    <location>
        <begin position="101"/>
        <end position="141"/>
    </location>
</feature>
<gene>
    <name evidence="2" type="ORF">CVT26_009519</name>
</gene>
<dbReference type="Proteomes" id="UP000284706">
    <property type="component" value="Unassembled WGS sequence"/>
</dbReference>
<evidence type="ECO:0000256" key="1">
    <source>
        <dbReference type="SAM" id="MobiDB-lite"/>
    </source>
</evidence>
<evidence type="ECO:0000313" key="3">
    <source>
        <dbReference type="Proteomes" id="UP000284706"/>
    </source>
</evidence>
<dbReference type="InParanoid" id="A0A409VK05"/>
<dbReference type="AlphaFoldDB" id="A0A409VK05"/>
<name>A0A409VK05_9AGAR</name>
<reference evidence="2 3" key="1">
    <citation type="journal article" date="2018" name="Evol. Lett.">
        <title>Horizontal gene cluster transfer increased hallucinogenic mushroom diversity.</title>
        <authorList>
            <person name="Reynolds H.T."/>
            <person name="Vijayakumar V."/>
            <person name="Gluck-Thaler E."/>
            <person name="Korotkin H.B."/>
            <person name="Matheny P.B."/>
            <person name="Slot J.C."/>
        </authorList>
    </citation>
    <scope>NUCLEOTIDE SEQUENCE [LARGE SCALE GENOMIC DNA]</scope>
    <source>
        <strain evidence="2 3">SRW20</strain>
    </source>
</reference>
<comment type="caution">
    <text evidence="2">The sequence shown here is derived from an EMBL/GenBank/DDBJ whole genome shotgun (WGS) entry which is preliminary data.</text>
</comment>
<accession>A0A409VK05</accession>